<protein>
    <submittedName>
        <fullName evidence="1">Uncharacterized protein</fullName>
    </submittedName>
</protein>
<comment type="caution">
    <text evidence="1">The sequence shown here is derived from an EMBL/GenBank/DDBJ whole genome shotgun (WGS) entry which is preliminary data.</text>
</comment>
<organism evidence="1 2">
    <name type="scientific">Peribacillus frigoritolerans</name>
    <dbReference type="NCBI Taxonomy" id="450367"/>
    <lineage>
        <taxon>Bacteria</taxon>
        <taxon>Bacillati</taxon>
        <taxon>Bacillota</taxon>
        <taxon>Bacilli</taxon>
        <taxon>Bacillales</taxon>
        <taxon>Bacillaceae</taxon>
        <taxon>Peribacillus</taxon>
    </lineage>
</organism>
<dbReference type="EMBL" id="JAGTPW010000003">
    <property type="protein sequence ID" value="MBR8644040.1"/>
    <property type="molecule type" value="Genomic_DNA"/>
</dbReference>
<name>A0A941J609_9BACI</name>
<gene>
    <name evidence="1" type="ORF">KEH51_02895</name>
</gene>
<proteinExistence type="predicted"/>
<accession>A0A941J609</accession>
<sequence length="47" mass="5498">MDDTDQAFEMLKDAGVTESNSVQTVRRWLKKVRLNTPGTEEEHRIHK</sequence>
<dbReference type="Proteomes" id="UP000680045">
    <property type="component" value="Unassembled WGS sequence"/>
</dbReference>
<evidence type="ECO:0000313" key="1">
    <source>
        <dbReference type="EMBL" id="MBR8644040.1"/>
    </source>
</evidence>
<dbReference type="AlphaFoldDB" id="A0A941J609"/>
<evidence type="ECO:0000313" key="2">
    <source>
        <dbReference type="Proteomes" id="UP000680045"/>
    </source>
</evidence>
<reference evidence="1" key="1">
    <citation type="submission" date="2021-04" db="EMBL/GenBank/DDBJ databases">
        <title>Whole genome sequencing of Enterococci isolates from hospitalized patients.</title>
        <authorList>
            <person name="Ogoti B.M."/>
            <person name="Onyambu F.G."/>
        </authorList>
    </citation>
    <scope>NUCLEOTIDE SEQUENCE</scope>
    <source>
        <strain evidence="1">242</strain>
    </source>
</reference>